<dbReference type="EMBL" id="BMFA01000001">
    <property type="protein sequence ID" value="GGB34583.1"/>
    <property type="molecule type" value="Genomic_DNA"/>
</dbReference>
<sequence>MMIIRAKAMLGEGDAIPSTDGFAETLETLIQSESHRIPPAVCTVNIEFIYRSGVAFRAL</sequence>
<reference evidence="1" key="2">
    <citation type="submission" date="2020-09" db="EMBL/GenBank/DDBJ databases">
        <authorList>
            <person name="Sun Q."/>
            <person name="Zhou Y."/>
        </authorList>
    </citation>
    <scope>NUCLEOTIDE SEQUENCE</scope>
    <source>
        <strain evidence="1">CGMCC 1.12426</strain>
    </source>
</reference>
<reference evidence="1" key="1">
    <citation type="journal article" date="2014" name="Int. J. Syst. Evol. Microbiol.">
        <title>Complete genome sequence of Corynebacterium casei LMG S-19264T (=DSM 44701T), isolated from a smear-ripened cheese.</title>
        <authorList>
            <consortium name="US DOE Joint Genome Institute (JGI-PGF)"/>
            <person name="Walter F."/>
            <person name="Albersmeier A."/>
            <person name="Kalinowski J."/>
            <person name="Ruckert C."/>
        </authorList>
    </citation>
    <scope>NUCLEOTIDE SEQUENCE</scope>
    <source>
        <strain evidence="1">CGMCC 1.12426</strain>
    </source>
</reference>
<comment type="caution">
    <text evidence="1">The sequence shown here is derived from an EMBL/GenBank/DDBJ whole genome shotgun (WGS) entry which is preliminary data.</text>
</comment>
<organism evidence="1 2">
    <name type="scientific">Roseibium aquae</name>
    <dbReference type="NCBI Taxonomy" id="1323746"/>
    <lineage>
        <taxon>Bacteria</taxon>
        <taxon>Pseudomonadati</taxon>
        <taxon>Pseudomonadota</taxon>
        <taxon>Alphaproteobacteria</taxon>
        <taxon>Hyphomicrobiales</taxon>
        <taxon>Stappiaceae</taxon>
        <taxon>Roseibium</taxon>
    </lineage>
</organism>
<gene>
    <name evidence="1" type="ORF">GCM10011316_03320</name>
</gene>
<dbReference type="AlphaFoldDB" id="A0A916T8C9"/>
<keyword evidence="2" id="KW-1185">Reference proteome</keyword>
<accession>A0A916T8C9</accession>
<protein>
    <submittedName>
        <fullName evidence="1">Uncharacterized protein</fullName>
    </submittedName>
</protein>
<name>A0A916T8C9_9HYPH</name>
<dbReference type="Proteomes" id="UP000605148">
    <property type="component" value="Unassembled WGS sequence"/>
</dbReference>
<evidence type="ECO:0000313" key="1">
    <source>
        <dbReference type="EMBL" id="GGB34583.1"/>
    </source>
</evidence>
<proteinExistence type="predicted"/>
<evidence type="ECO:0000313" key="2">
    <source>
        <dbReference type="Proteomes" id="UP000605148"/>
    </source>
</evidence>